<dbReference type="EMBL" id="BMCK01000001">
    <property type="protein sequence ID" value="GGD09623.1"/>
    <property type="molecule type" value="Genomic_DNA"/>
</dbReference>
<evidence type="ECO:0000256" key="3">
    <source>
        <dbReference type="ARBA" id="ARBA00022777"/>
    </source>
</evidence>
<evidence type="ECO:0000313" key="7">
    <source>
        <dbReference type="Proteomes" id="UP000630594"/>
    </source>
</evidence>
<evidence type="ECO:0000256" key="1">
    <source>
        <dbReference type="ARBA" id="ARBA00010164"/>
    </source>
</evidence>
<dbReference type="GO" id="GO:0016301">
    <property type="term" value="F:kinase activity"/>
    <property type="evidence" value="ECO:0007669"/>
    <property type="project" value="UniProtKB-KW"/>
</dbReference>
<dbReference type="Pfam" id="PF07804">
    <property type="entry name" value="HipA_C"/>
    <property type="match status" value="1"/>
</dbReference>
<dbReference type="InterPro" id="IPR012893">
    <property type="entry name" value="HipA-like_C"/>
</dbReference>
<dbReference type="PANTHER" id="PTHR37419:SF8">
    <property type="entry name" value="TOXIN YJJJ"/>
    <property type="match status" value="1"/>
</dbReference>
<comment type="similarity">
    <text evidence="1">Belongs to the HipA Ser/Thr kinase family.</text>
</comment>
<accession>A0ABQ1Q0P1</accession>
<dbReference type="InterPro" id="IPR017508">
    <property type="entry name" value="HipA_N1"/>
</dbReference>
<feature type="domain" description="HipA N-terminal subdomain 1" evidence="5">
    <location>
        <begin position="20"/>
        <end position="115"/>
    </location>
</feature>
<dbReference type="InterPro" id="IPR052028">
    <property type="entry name" value="HipA_Ser/Thr_kinase"/>
</dbReference>
<dbReference type="Pfam" id="PF13657">
    <property type="entry name" value="Couple_hipA"/>
    <property type="match status" value="1"/>
</dbReference>
<sequence>MTSDAVFVWTWLPGTTDPVVAGRLVASGPSHVFNYGRSYLANPAAISLFTPELPLAPGAHQPLPGLTLPGCLRDGSPDGWGRRVIEHHLKVSENSLSEIDYMLASGSNRLGAIDFQESATQYVPRGSQASLDELVDAAELIQAGKELPPELDAAIAHGTTIGGARPKVLVRGADGVQWIAKLSTSSDFVQSQPNAEAMCLELARRVGIEVPQWRITSSNGRTVLLVRRFDRTPAGHRRHVVSGLTMAGEDEMAARYVSYPRILETLIARKATGAPHPGPLLFRRIAFNMAISNFDDHARNHAAFWDGEHLTLTPAYDLVPTARSGEEGAQAMAYGPHSTDKQSTLRDLVQHHAVYALTRTEALEVVEQTIDTIEAEYDSAADLAEVSRHDRAVMWRRQILNVGTTRGWNA</sequence>
<keyword evidence="3 6" id="KW-0418">Kinase</keyword>
<evidence type="ECO:0000313" key="6">
    <source>
        <dbReference type="EMBL" id="GGD09623.1"/>
    </source>
</evidence>
<dbReference type="PANTHER" id="PTHR37419">
    <property type="entry name" value="SERINE/THREONINE-PROTEIN KINASE TOXIN HIPA"/>
    <property type="match status" value="1"/>
</dbReference>
<evidence type="ECO:0000259" key="5">
    <source>
        <dbReference type="Pfam" id="PF13657"/>
    </source>
</evidence>
<keyword evidence="2" id="KW-0808">Transferase</keyword>
<keyword evidence="7" id="KW-1185">Reference proteome</keyword>
<gene>
    <name evidence="6" type="ORF">GCM10007231_05600</name>
</gene>
<comment type="caution">
    <text evidence="6">The sequence shown here is derived from an EMBL/GenBank/DDBJ whole genome shotgun (WGS) entry which is preliminary data.</text>
</comment>
<evidence type="ECO:0000259" key="4">
    <source>
        <dbReference type="Pfam" id="PF07804"/>
    </source>
</evidence>
<proteinExistence type="inferred from homology"/>
<feature type="domain" description="HipA-like C-terminal" evidence="4">
    <location>
        <begin position="160"/>
        <end position="375"/>
    </location>
</feature>
<evidence type="ECO:0000256" key="2">
    <source>
        <dbReference type="ARBA" id="ARBA00022679"/>
    </source>
</evidence>
<organism evidence="6 7">
    <name type="scientific">Nocardioides daphniae</name>
    <dbReference type="NCBI Taxonomy" id="402297"/>
    <lineage>
        <taxon>Bacteria</taxon>
        <taxon>Bacillati</taxon>
        <taxon>Actinomycetota</taxon>
        <taxon>Actinomycetes</taxon>
        <taxon>Propionibacteriales</taxon>
        <taxon>Nocardioidaceae</taxon>
        <taxon>Nocardioides</taxon>
    </lineage>
</organism>
<reference evidence="7" key="1">
    <citation type="journal article" date="2019" name="Int. J. Syst. Evol. Microbiol.">
        <title>The Global Catalogue of Microorganisms (GCM) 10K type strain sequencing project: providing services to taxonomists for standard genome sequencing and annotation.</title>
        <authorList>
            <consortium name="The Broad Institute Genomics Platform"/>
            <consortium name="The Broad Institute Genome Sequencing Center for Infectious Disease"/>
            <person name="Wu L."/>
            <person name="Ma J."/>
        </authorList>
    </citation>
    <scope>NUCLEOTIDE SEQUENCE [LARGE SCALE GENOMIC DNA]</scope>
    <source>
        <strain evidence="7">CCM 7403</strain>
    </source>
</reference>
<name>A0ABQ1Q0P1_9ACTN</name>
<protein>
    <submittedName>
        <fullName evidence="6">Phosphatidylinositol kinase</fullName>
    </submittedName>
</protein>
<dbReference type="RefSeq" id="WP_188420832.1">
    <property type="nucleotide sequence ID" value="NZ_BMCK01000001.1"/>
</dbReference>
<dbReference type="Proteomes" id="UP000630594">
    <property type="component" value="Unassembled WGS sequence"/>
</dbReference>